<feature type="transmembrane region" description="Helical" evidence="1">
    <location>
        <begin position="27"/>
        <end position="50"/>
    </location>
</feature>
<dbReference type="Proteomes" id="UP001216510">
    <property type="component" value="Chromosome"/>
</dbReference>
<evidence type="ECO:0000313" key="2">
    <source>
        <dbReference type="EMBL" id="WEF34202.1"/>
    </source>
</evidence>
<keyword evidence="1" id="KW-1133">Transmembrane helix</keyword>
<keyword evidence="1" id="KW-0812">Transmembrane</keyword>
<evidence type="ECO:0000313" key="3">
    <source>
        <dbReference type="Proteomes" id="UP001216510"/>
    </source>
</evidence>
<name>A0ABY8BE70_9BURK</name>
<organism evidence="2 3">
    <name type="scientific">Pseudoduganella chitinolytica</name>
    <dbReference type="NCBI Taxonomy" id="34070"/>
    <lineage>
        <taxon>Bacteria</taxon>
        <taxon>Pseudomonadati</taxon>
        <taxon>Pseudomonadota</taxon>
        <taxon>Betaproteobacteria</taxon>
        <taxon>Burkholderiales</taxon>
        <taxon>Oxalobacteraceae</taxon>
        <taxon>Telluria group</taxon>
        <taxon>Pseudoduganella</taxon>
    </lineage>
</organism>
<keyword evidence="1" id="KW-0472">Membrane</keyword>
<keyword evidence="3" id="KW-1185">Reference proteome</keyword>
<protein>
    <submittedName>
        <fullName evidence="2">Uncharacterized protein</fullName>
    </submittedName>
</protein>
<evidence type="ECO:0000256" key="1">
    <source>
        <dbReference type="SAM" id="Phobius"/>
    </source>
</evidence>
<dbReference type="RefSeq" id="WP_277416881.1">
    <property type="nucleotide sequence ID" value="NZ_CP119083.1"/>
</dbReference>
<accession>A0ABY8BE70</accession>
<reference evidence="2 3" key="1">
    <citation type="submission" date="2023-02" db="EMBL/GenBank/DDBJ databases">
        <title>Gemone sequence of Telluria chitinolytica ACM 3522T.</title>
        <authorList>
            <person name="Frediansyah A."/>
            <person name="Miess H."/>
            <person name="Gross H."/>
        </authorList>
    </citation>
    <scope>NUCLEOTIDE SEQUENCE [LARGE SCALE GENOMIC DNA]</scope>
    <source>
        <strain evidence="2 3">ACM 3522</strain>
    </source>
</reference>
<feature type="transmembrane region" description="Helical" evidence="1">
    <location>
        <begin position="70"/>
        <end position="90"/>
    </location>
</feature>
<proteinExistence type="predicted"/>
<gene>
    <name evidence="2" type="ORF">PX653_05365</name>
</gene>
<sequence length="121" mass="12513">MAFRPFRSFRPFGIGGRRRTGPSQVNPWANVSAAIALLTYLVAVLLFNGVFLGGAANCGGFGLTCLAESVLALGAGGLLGTLVALGSMAGTDKQRWLSRTALALNGLPALGVLGIVLWFFS</sequence>
<feature type="transmembrane region" description="Helical" evidence="1">
    <location>
        <begin position="102"/>
        <end position="120"/>
    </location>
</feature>
<dbReference type="EMBL" id="CP119083">
    <property type="protein sequence ID" value="WEF34202.1"/>
    <property type="molecule type" value="Genomic_DNA"/>
</dbReference>